<evidence type="ECO:0000256" key="3">
    <source>
        <dbReference type="SAM" id="MobiDB-lite"/>
    </source>
</evidence>
<evidence type="ECO:0000259" key="4">
    <source>
        <dbReference type="Pfam" id="PF02770"/>
    </source>
</evidence>
<comment type="similarity">
    <text evidence="2">Belongs to the HpaH/HsaA monooxygenase family.</text>
</comment>
<evidence type="ECO:0000259" key="5">
    <source>
        <dbReference type="Pfam" id="PF02771"/>
    </source>
</evidence>
<dbReference type="InterPro" id="IPR013107">
    <property type="entry name" value="Acyl-CoA_DH_C"/>
</dbReference>
<dbReference type="InterPro" id="IPR046373">
    <property type="entry name" value="Acyl-CoA_Oxase/DH_mid-dom_sf"/>
</dbReference>
<keyword evidence="8" id="KW-1185">Reference proteome</keyword>
<sequence length="454" mass="48328">MSIIGTTSQVPDRPGGHVIADDEEAIATARTLAAEFATGAAERDAERLLPVAELDRLSASGLLAITVPRAFGGADVRAETLAEVVRLLAAADPNIAQIPQSHFVYVNVLRRQGTPEQQKFFFGEVLAGARLGNAQSEAGTRHVQDYRTRLVPDGEDGFLLRGVKHYSTGALFAHWIPVLARREDETLHVAYVPRDADGLTVIDDWAGMGQRTTASGTVRLDDVRVPADRVVPHHLTFTGPQLHGAVAQLLHAAIDVGIAGGALAEALDFVRTRARPWFESGLDSAAEDPLTVQRAGELTIKVRGRGGAAGRGGPPGGRGGGGPDRGVRGRGLHRGGDREGLRRSGRGRAGQRDLRAGRHPRRPGRAQPPPSLAQRQDAHAARPGPLEGPAHRPLRAQRAAPTPPRPALAHPAAPTTTTTTTTGRGTADDVGRHRPTTRRKDRPVTDRRPTTEVP</sequence>
<dbReference type="Pfam" id="PF02771">
    <property type="entry name" value="Acyl-CoA_dh_N"/>
    <property type="match status" value="1"/>
</dbReference>
<dbReference type="Pfam" id="PF08028">
    <property type="entry name" value="Acyl-CoA_dh_2"/>
    <property type="match status" value="1"/>
</dbReference>
<evidence type="ECO:0000256" key="2">
    <source>
        <dbReference type="ARBA" id="ARBA00049661"/>
    </source>
</evidence>
<dbReference type="Pfam" id="PF02770">
    <property type="entry name" value="Acyl-CoA_dh_M"/>
    <property type="match status" value="1"/>
</dbReference>
<accession>A0ABN3XR17</accession>
<evidence type="ECO:0000259" key="6">
    <source>
        <dbReference type="Pfam" id="PF08028"/>
    </source>
</evidence>
<keyword evidence="1" id="KW-0560">Oxidoreductase</keyword>
<dbReference type="InterPro" id="IPR006091">
    <property type="entry name" value="Acyl-CoA_Oxase/DH_mid-dom"/>
</dbReference>
<feature type="region of interest" description="Disordered" evidence="3">
    <location>
        <begin position="298"/>
        <end position="454"/>
    </location>
</feature>
<dbReference type="PANTHER" id="PTHR48083:SF19">
    <property type="entry name" value="FLAVIN-DEPENDENT MONOOXYGENASE, OXYGENASE SUBUNIT HSAA"/>
    <property type="match status" value="1"/>
</dbReference>
<dbReference type="EMBL" id="BAAAWD010000003">
    <property type="protein sequence ID" value="GAA2989101.1"/>
    <property type="molecule type" value="Genomic_DNA"/>
</dbReference>
<dbReference type="InterPro" id="IPR009100">
    <property type="entry name" value="AcylCoA_DH/oxidase_NM_dom_sf"/>
</dbReference>
<name>A0ABN3XR17_9ACTN</name>
<feature type="compositionally biased region" description="Low complexity" evidence="3">
    <location>
        <begin position="407"/>
        <end position="425"/>
    </location>
</feature>
<evidence type="ECO:0000256" key="1">
    <source>
        <dbReference type="ARBA" id="ARBA00023002"/>
    </source>
</evidence>
<dbReference type="Gene3D" id="1.10.540.10">
    <property type="entry name" value="Acyl-CoA dehydrogenase/oxidase, N-terminal domain"/>
    <property type="match status" value="1"/>
</dbReference>
<comment type="caution">
    <text evidence="7">The sequence shown here is derived from an EMBL/GenBank/DDBJ whole genome shotgun (WGS) entry which is preliminary data.</text>
</comment>
<feature type="domain" description="Acyl-CoA dehydrogenase C-terminal" evidence="6">
    <location>
        <begin position="249"/>
        <end position="303"/>
    </location>
</feature>
<reference evidence="7 8" key="1">
    <citation type="journal article" date="2019" name="Int. J. Syst. Evol. Microbiol.">
        <title>The Global Catalogue of Microorganisms (GCM) 10K type strain sequencing project: providing services to taxonomists for standard genome sequencing and annotation.</title>
        <authorList>
            <consortium name="The Broad Institute Genomics Platform"/>
            <consortium name="The Broad Institute Genome Sequencing Center for Infectious Disease"/>
            <person name="Wu L."/>
            <person name="Ma J."/>
        </authorList>
    </citation>
    <scope>NUCLEOTIDE SEQUENCE [LARGE SCALE GENOMIC DNA]</scope>
    <source>
        <strain evidence="7 8">JCM 3106</strain>
    </source>
</reference>
<dbReference type="RefSeq" id="WP_425582564.1">
    <property type="nucleotide sequence ID" value="NZ_BAAAWD010000003.1"/>
</dbReference>
<evidence type="ECO:0008006" key="9">
    <source>
        <dbReference type="Google" id="ProtNLM"/>
    </source>
</evidence>
<feature type="domain" description="Acyl-CoA oxidase/dehydrogenase middle" evidence="4">
    <location>
        <begin position="142"/>
        <end position="223"/>
    </location>
</feature>
<evidence type="ECO:0000313" key="8">
    <source>
        <dbReference type="Proteomes" id="UP001499930"/>
    </source>
</evidence>
<feature type="domain" description="Acyl-CoA dehydrogenase/oxidase N-terminal" evidence="5">
    <location>
        <begin position="23"/>
        <end position="128"/>
    </location>
</feature>
<dbReference type="SUPFAM" id="SSF56645">
    <property type="entry name" value="Acyl-CoA dehydrogenase NM domain-like"/>
    <property type="match status" value="1"/>
</dbReference>
<evidence type="ECO:0000313" key="7">
    <source>
        <dbReference type="EMBL" id="GAA2989101.1"/>
    </source>
</evidence>
<dbReference type="Proteomes" id="UP001499930">
    <property type="component" value="Unassembled WGS sequence"/>
</dbReference>
<feature type="compositionally biased region" description="Basic and acidic residues" evidence="3">
    <location>
        <begin position="442"/>
        <end position="454"/>
    </location>
</feature>
<dbReference type="Gene3D" id="1.20.140.10">
    <property type="entry name" value="Butyryl-CoA Dehydrogenase, subunit A, domain 3"/>
    <property type="match status" value="1"/>
</dbReference>
<dbReference type="InterPro" id="IPR050741">
    <property type="entry name" value="Acyl-CoA_dehydrogenase"/>
</dbReference>
<proteinExistence type="inferred from homology"/>
<protein>
    <recommendedName>
        <fullName evidence="9">SfnB family sulfur acquisition oxidoreductase</fullName>
    </recommendedName>
</protein>
<feature type="compositionally biased region" description="Gly residues" evidence="3">
    <location>
        <begin position="305"/>
        <end position="324"/>
    </location>
</feature>
<gene>
    <name evidence="7" type="ORF">GCM10017559_06300</name>
</gene>
<dbReference type="InterPro" id="IPR013786">
    <property type="entry name" value="AcylCoA_DH/ox_N"/>
</dbReference>
<dbReference type="Gene3D" id="2.40.110.10">
    <property type="entry name" value="Butyryl-CoA Dehydrogenase, subunit A, domain 2"/>
    <property type="match status" value="1"/>
</dbReference>
<dbReference type="InterPro" id="IPR037069">
    <property type="entry name" value="AcylCoA_DH/ox_N_sf"/>
</dbReference>
<dbReference type="PANTHER" id="PTHR48083">
    <property type="entry name" value="MEDIUM-CHAIN SPECIFIC ACYL-COA DEHYDROGENASE, MITOCHONDRIAL-RELATED"/>
    <property type="match status" value="1"/>
</dbReference>
<organism evidence="7 8">
    <name type="scientific">Streptosporangium longisporum</name>
    <dbReference type="NCBI Taxonomy" id="46187"/>
    <lineage>
        <taxon>Bacteria</taxon>
        <taxon>Bacillati</taxon>
        <taxon>Actinomycetota</taxon>
        <taxon>Actinomycetes</taxon>
        <taxon>Streptosporangiales</taxon>
        <taxon>Streptosporangiaceae</taxon>
        <taxon>Streptosporangium</taxon>
    </lineage>
</organism>